<dbReference type="SMART" id="SM00116">
    <property type="entry name" value="CBS"/>
    <property type="match status" value="2"/>
</dbReference>
<evidence type="ECO:0000313" key="4">
    <source>
        <dbReference type="EMBL" id="EMS80689.1"/>
    </source>
</evidence>
<evidence type="ECO:0000256" key="1">
    <source>
        <dbReference type="ARBA" id="ARBA00023122"/>
    </source>
</evidence>
<dbReference type="Proteomes" id="UP000014216">
    <property type="component" value="Unassembled WGS sequence"/>
</dbReference>
<name>S0G4V0_9BACT</name>
<dbReference type="EMBL" id="APJX01000002">
    <property type="protein sequence ID" value="EMS80689.1"/>
    <property type="molecule type" value="Genomic_DNA"/>
</dbReference>
<sequence length="225" mass="24966">MLIKEWMSKPVITINHDESLNDAAKLFRTRVISMVPVIQEGVLAGIVTDGDLKKAMPSDATTLDRFELPALLDSIKVSAVMTKPVITIPQDHTVDEAAVIMLKKGISGMPVMDHSNKMAGILTKSDIFRCFVSFTGVATTGQIFATRLQDRPGLIKKFTDMVRAKGGRLCSILTSYDDIEDGYRKVYFHAFDIDPDGFSSLVETFSEIGQLYYAADLSRGYRKLF</sequence>
<dbReference type="Gene3D" id="3.10.580.10">
    <property type="entry name" value="CBS-domain"/>
    <property type="match status" value="1"/>
</dbReference>
<dbReference type="InterPro" id="IPR051257">
    <property type="entry name" value="Diverse_CBS-Domain"/>
</dbReference>
<gene>
    <name evidence="4" type="primary">acuB</name>
    <name evidence="4" type="ORF">Dpo_2c03850</name>
</gene>
<dbReference type="CDD" id="cd04584">
    <property type="entry name" value="CBS_pair_AcuB_like"/>
    <property type="match status" value="1"/>
</dbReference>
<dbReference type="PANTHER" id="PTHR43080">
    <property type="entry name" value="CBS DOMAIN-CONTAINING PROTEIN CBSX3, MITOCHONDRIAL"/>
    <property type="match status" value="1"/>
</dbReference>
<feature type="domain" description="CBS" evidence="3">
    <location>
        <begin position="81"/>
        <end position="139"/>
    </location>
</feature>
<dbReference type="Pfam" id="PF00571">
    <property type="entry name" value="CBS"/>
    <property type="match status" value="2"/>
</dbReference>
<keyword evidence="5" id="KW-1185">Reference proteome</keyword>
<dbReference type="AlphaFoldDB" id="S0G4V0"/>
<proteinExistence type="predicted"/>
<reference evidence="4 5" key="1">
    <citation type="journal article" date="2013" name="Genome Announc.">
        <title>Draft Genome Sequence of Desulfotignum phosphitoxidans DSM 13687 Strain FiPS-3.</title>
        <authorList>
            <person name="Poehlein A."/>
            <person name="Daniel R."/>
            <person name="Simeonova D.D."/>
        </authorList>
    </citation>
    <scope>NUCLEOTIDE SEQUENCE [LARGE SCALE GENOMIC DNA]</scope>
    <source>
        <strain evidence="4 5">DSM 13687</strain>
    </source>
</reference>
<evidence type="ECO:0000259" key="3">
    <source>
        <dbReference type="PROSITE" id="PS51371"/>
    </source>
</evidence>
<dbReference type="OrthoDB" id="9802114at2"/>
<evidence type="ECO:0000313" key="5">
    <source>
        <dbReference type="Proteomes" id="UP000014216"/>
    </source>
</evidence>
<dbReference type="SUPFAM" id="SSF54631">
    <property type="entry name" value="CBS-domain pair"/>
    <property type="match status" value="1"/>
</dbReference>
<evidence type="ECO:0000256" key="2">
    <source>
        <dbReference type="PROSITE-ProRule" id="PRU00703"/>
    </source>
</evidence>
<dbReference type="PANTHER" id="PTHR43080:SF2">
    <property type="entry name" value="CBS DOMAIN-CONTAINING PROTEIN"/>
    <property type="match status" value="1"/>
</dbReference>
<accession>S0G4V0</accession>
<feature type="domain" description="CBS" evidence="3">
    <location>
        <begin position="7"/>
        <end position="62"/>
    </location>
</feature>
<organism evidence="4 5">
    <name type="scientific">Desulfotignum phosphitoxidans DSM 13687</name>
    <dbReference type="NCBI Taxonomy" id="1286635"/>
    <lineage>
        <taxon>Bacteria</taxon>
        <taxon>Pseudomonadati</taxon>
        <taxon>Thermodesulfobacteriota</taxon>
        <taxon>Desulfobacteria</taxon>
        <taxon>Desulfobacterales</taxon>
        <taxon>Desulfobacteraceae</taxon>
        <taxon>Desulfotignum</taxon>
    </lineage>
</organism>
<dbReference type="InterPro" id="IPR000644">
    <property type="entry name" value="CBS_dom"/>
</dbReference>
<keyword evidence="1 2" id="KW-0129">CBS domain</keyword>
<comment type="caution">
    <text evidence="4">The sequence shown here is derived from an EMBL/GenBank/DDBJ whole genome shotgun (WGS) entry which is preliminary data.</text>
</comment>
<dbReference type="RefSeq" id="WP_006964956.1">
    <property type="nucleotide sequence ID" value="NZ_APJX01000002.1"/>
</dbReference>
<dbReference type="PROSITE" id="PS51371">
    <property type="entry name" value="CBS"/>
    <property type="match status" value="2"/>
</dbReference>
<protein>
    <submittedName>
        <fullName evidence="4">Acetoin utilization protein AcuB3</fullName>
    </submittedName>
</protein>
<dbReference type="InterPro" id="IPR046342">
    <property type="entry name" value="CBS_dom_sf"/>
</dbReference>